<keyword evidence="2 6" id="KW-1003">Cell membrane</keyword>
<keyword evidence="4 6" id="KW-1133">Transmembrane helix</keyword>
<dbReference type="InterPro" id="IPR052536">
    <property type="entry name" value="ABC-4_Integral_Memb_Prot"/>
</dbReference>
<feature type="transmembrane region" description="Helical" evidence="6">
    <location>
        <begin position="194"/>
        <end position="214"/>
    </location>
</feature>
<protein>
    <submittedName>
        <fullName evidence="8">ABC transporter permease</fullName>
    </submittedName>
</protein>
<dbReference type="InterPro" id="IPR027022">
    <property type="entry name" value="ABC_permease_BceB-typ"/>
</dbReference>
<evidence type="ECO:0000256" key="2">
    <source>
        <dbReference type="ARBA" id="ARBA00022475"/>
    </source>
</evidence>
<keyword evidence="9" id="KW-1185">Reference proteome</keyword>
<dbReference type="InterPro" id="IPR003838">
    <property type="entry name" value="ABC3_permease_C"/>
</dbReference>
<feature type="transmembrane region" description="Helical" evidence="6">
    <location>
        <begin position="151"/>
        <end position="174"/>
    </location>
</feature>
<dbReference type="Pfam" id="PF02687">
    <property type="entry name" value="FtsX"/>
    <property type="match status" value="1"/>
</dbReference>
<dbReference type="PANTHER" id="PTHR46795">
    <property type="entry name" value="ABC TRANSPORTER PERMEASE-RELATED-RELATED"/>
    <property type="match status" value="1"/>
</dbReference>
<feature type="transmembrane region" description="Helical" evidence="6">
    <location>
        <begin position="528"/>
        <end position="549"/>
    </location>
</feature>
<feature type="transmembrane region" description="Helical" evidence="6">
    <location>
        <begin position="226"/>
        <end position="249"/>
    </location>
</feature>
<feature type="transmembrane region" description="Helical" evidence="6">
    <location>
        <begin position="615"/>
        <end position="636"/>
    </location>
</feature>
<proteinExistence type="inferred from homology"/>
<dbReference type="PIRSF" id="PIRSF018968">
    <property type="entry name" value="ABC_permease_BceB"/>
    <property type="match status" value="1"/>
</dbReference>
<comment type="similarity">
    <text evidence="6">Belongs to the ABC-4 integral membrane protein family.</text>
</comment>
<dbReference type="Proteomes" id="UP001203665">
    <property type="component" value="Unassembled WGS sequence"/>
</dbReference>
<evidence type="ECO:0000313" key="9">
    <source>
        <dbReference type="Proteomes" id="UP001203665"/>
    </source>
</evidence>
<evidence type="ECO:0000256" key="5">
    <source>
        <dbReference type="ARBA" id="ARBA00023136"/>
    </source>
</evidence>
<evidence type="ECO:0000256" key="3">
    <source>
        <dbReference type="ARBA" id="ARBA00022692"/>
    </source>
</evidence>
<feature type="transmembrane region" description="Helical" evidence="6">
    <location>
        <begin position="583"/>
        <end position="609"/>
    </location>
</feature>
<comment type="caution">
    <text evidence="8">The sequence shown here is derived from an EMBL/GenBank/DDBJ whole genome shotgun (WGS) entry which is preliminary data.</text>
</comment>
<feature type="transmembrane region" description="Helical" evidence="6">
    <location>
        <begin position="61"/>
        <end position="82"/>
    </location>
</feature>
<evidence type="ECO:0000256" key="4">
    <source>
        <dbReference type="ARBA" id="ARBA00022989"/>
    </source>
</evidence>
<dbReference type="RefSeq" id="WP_251609922.1">
    <property type="nucleotide sequence ID" value="NZ_JAMQJY010000002.1"/>
</dbReference>
<evidence type="ECO:0000259" key="7">
    <source>
        <dbReference type="Pfam" id="PF02687"/>
    </source>
</evidence>
<dbReference type="PANTHER" id="PTHR46795:SF1">
    <property type="entry name" value="ABC TRANSPORTER PERMEASE PROTEIN"/>
    <property type="match status" value="1"/>
</dbReference>
<gene>
    <name evidence="8" type="ORF">NDM98_16180</name>
</gene>
<name>A0ABT0XNC1_9BACI</name>
<evidence type="ECO:0000256" key="6">
    <source>
        <dbReference type="PIRNR" id="PIRNR018968"/>
    </source>
</evidence>
<comment type="subcellular location">
    <subcellularLocation>
        <location evidence="1 6">Cell membrane</location>
        <topology evidence="1 6">Multi-pass membrane protein</topology>
    </subcellularLocation>
</comment>
<feature type="domain" description="ABC3 transporter permease C-terminal" evidence="7">
    <location>
        <begin position="63"/>
        <end position="176"/>
    </location>
</feature>
<evidence type="ECO:0000313" key="8">
    <source>
        <dbReference type="EMBL" id="MCM2676828.1"/>
    </source>
</evidence>
<accession>A0ABT0XNC1</accession>
<organism evidence="8 9">
    <name type="scientific">Alkalicoccobacillus plakortidis</name>
    <dbReference type="NCBI Taxonomy" id="444060"/>
    <lineage>
        <taxon>Bacteria</taxon>
        <taxon>Bacillati</taxon>
        <taxon>Bacillota</taxon>
        <taxon>Bacilli</taxon>
        <taxon>Bacillales</taxon>
        <taxon>Bacillaceae</taxon>
        <taxon>Alkalicoccobacillus</taxon>
    </lineage>
</organism>
<keyword evidence="6" id="KW-0813">Transport</keyword>
<keyword evidence="5 6" id="KW-0472">Membrane</keyword>
<sequence>MTFRQFAYLNIIRNKRTYSAFLLSCAFSVFVFFVYAVFVFHPSVEEGLVTEVAVTGMTVSQYVIFCFSFLFVLYSMGTFLTSRKQEFGLLVLHGLTKRKLRKLLFFESCLIGFGAILIGVVMGLAFEKLFLMAVSRVILFNEMSFYMPWKALGLTVSAFIFLFISISYFTSFIVRTSKVGDLLKGTSKPESFPVSSKLLSLLAIVLIGAGYFLAMTAEEEQVVIRFLPVVCLVIVGTYFLFTQLSVYVLKSMQRKPEHNWIGNKLISRSNLIFRLKDNARVFFLVSIISTIAICATGTISTVGAWGERDFETPLAMTYIAFDQGDAQKMEQRLSNELEQENIDHQSVDISLKEVMGVYRNPEFEDSYENDYTLLSQSEFNQLARLLVIPELDLEEQQIQPIATYENAWVQNDDSEREKSVTFSSLNEPFEMLPMFPHRVFSSSYNLNINPIVVTDEVFEDISPYNERFMVGYHIPNWEETGLIGSDLFEEQEKKQLSYYQDPTNPSPTFNFHSSGLEYLRTISLYQTMLLMGSVIGVVFFIATGSFLYYRLHNYLPQDAERFLILRKLGLTYKKINRIVTTEMSLLFFVPFTLSLVHSGVAFVALQSMFVQETRIFNSVITVIGGYVVAQIIYFLLMRKQYLIGLRRLIEKS</sequence>
<feature type="transmembrane region" description="Helical" evidence="6">
    <location>
        <begin position="103"/>
        <end position="126"/>
    </location>
</feature>
<dbReference type="EMBL" id="JAMQJY010000002">
    <property type="protein sequence ID" value="MCM2676828.1"/>
    <property type="molecule type" value="Genomic_DNA"/>
</dbReference>
<evidence type="ECO:0000256" key="1">
    <source>
        <dbReference type="ARBA" id="ARBA00004651"/>
    </source>
</evidence>
<reference evidence="8" key="1">
    <citation type="submission" date="2022-06" db="EMBL/GenBank/DDBJ databases">
        <title>Alkalicoccobacillus porphyridii sp. nov., isolated from a marine red alga, Porphyridium purpureum and reclassification of Shouchella plakortidis and Shouchella gibsonii as Alkalicoccobacillus plakortidis comb. nov. and Alkalicoccobacillus gibsonii comb. nov.</title>
        <authorList>
            <person name="Kim K.H."/>
            <person name="Lee J.K."/>
            <person name="Han D.M."/>
            <person name="Baek J.H."/>
            <person name="Jeon C.O."/>
        </authorList>
    </citation>
    <scope>NUCLEOTIDE SEQUENCE</scope>
    <source>
        <strain evidence="8">DSM 19153</strain>
    </source>
</reference>
<keyword evidence="3 6" id="KW-0812">Transmembrane</keyword>
<feature type="transmembrane region" description="Helical" evidence="6">
    <location>
        <begin position="281"/>
        <end position="306"/>
    </location>
</feature>
<feature type="transmembrane region" description="Helical" evidence="6">
    <location>
        <begin position="20"/>
        <end position="41"/>
    </location>
</feature>